<dbReference type="PROSITE" id="PS50294">
    <property type="entry name" value="WD_REPEATS_REGION"/>
    <property type="match status" value="2"/>
</dbReference>
<accession>A0AA35VAE8</accession>
<dbReference type="SMART" id="SM00320">
    <property type="entry name" value="WD40"/>
    <property type="match status" value="7"/>
</dbReference>
<feature type="zinc finger region" description="C3H1-type" evidence="4">
    <location>
        <begin position="63"/>
        <end position="89"/>
    </location>
</feature>
<dbReference type="PROSITE" id="PS00678">
    <property type="entry name" value="WD_REPEATS_1"/>
    <property type="match status" value="1"/>
</dbReference>
<dbReference type="Proteomes" id="UP001177003">
    <property type="component" value="Chromosome 0"/>
</dbReference>
<sequence>MFKLWGVELKGQSWWILLSSNFGTRSINSMATEAAKRFSVKTDTSVFKRLGRGNQENIARSHQVKNLVCKYWLEGRCTRNPCKFKHPDQTISKSKYAWKNPNTLKSENSPPIEKPRTKFSKNKENSNLNQNVHKSQHKLLTNEVNPGQSKSIPKKNSKNLHPGFYGKGLSMVTPLEGHTKAITGIALPSGSNKLFCGSKDKSLRVWDCNSGQCGAVFAFDDECGSLVNEGQWIFVGLRDMIKAWNLNTQHEVIIRGSGGQVNAITMFEDVLCSGMEDGIILSWKSTSERSFSAVATSLKGHTGPVLSLVFGAKKLYSGSADNTIRVWDAETLECIQVLSGHSGDVTTVLCWDQYLLSGSLDKKIRVWGETENGNIEEVYQHNVDDDVFAFCGMHDAEGKPILLCSCKDNGVCLYDLPSFVERGRVVSGRDIQAIQVGPDGLFFTGDEAGLISVWKLTLTGGGESLCKS</sequence>
<feature type="compositionally biased region" description="Basic and acidic residues" evidence="5">
    <location>
        <begin position="113"/>
        <end position="124"/>
    </location>
</feature>
<keyword evidence="4" id="KW-0862">Zinc</keyword>
<dbReference type="AlphaFoldDB" id="A0AA35VAE8"/>
<protein>
    <recommendedName>
        <fullName evidence="6">C3H1-type domain-containing protein</fullName>
    </recommendedName>
</protein>
<evidence type="ECO:0000259" key="6">
    <source>
        <dbReference type="PROSITE" id="PS50103"/>
    </source>
</evidence>
<dbReference type="Gene3D" id="3.30.1370.210">
    <property type="match status" value="1"/>
</dbReference>
<feature type="compositionally biased region" description="Polar residues" evidence="5">
    <location>
        <begin position="100"/>
        <end position="109"/>
    </location>
</feature>
<dbReference type="Gene3D" id="2.130.10.10">
    <property type="entry name" value="YVTN repeat-like/Quinoprotein amine dehydrogenase"/>
    <property type="match status" value="2"/>
</dbReference>
<reference evidence="7" key="1">
    <citation type="submission" date="2023-04" db="EMBL/GenBank/DDBJ databases">
        <authorList>
            <person name="Vijverberg K."/>
            <person name="Xiong W."/>
            <person name="Schranz E."/>
        </authorList>
    </citation>
    <scope>NUCLEOTIDE SEQUENCE</scope>
</reference>
<dbReference type="EMBL" id="OX465086">
    <property type="protein sequence ID" value="CAI9262375.1"/>
    <property type="molecule type" value="Genomic_DNA"/>
</dbReference>
<keyword evidence="4" id="KW-0479">Metal-binding</keyword>
<proteinExistence type="predicted"/>
<feature type="repeat" description="WD" evidence="3">
    <location>
        <begin position="298"/>
        <end position="337"/>
    </location>
</feature>
<dbReference type="InterPro" id="IPR019775">
    <property type="entry name" value="WD40_repeat_CS"/>
</dbReference>
<dbReference type="InterPro" id="IPR020472">
    <property type="entry name" value="WD40_PAC1"/>
</dbReference>
<evidence type="ECO:0000256" key="4">
    <source>
        <dbReference type="PROSITE-ProRule" id="PRU00723"/>
    </source>
</evidence>
<dbReference type="PROSITE" id="PS50082">
    <property type="entry name" value="WD_REPEATS_2"/>
    <property type="match status" value="3"/>
</dbReference>
<dbReference type="Pfam" id="PF00400">
    <property type="entry name" value="WD40"/>
    <property type="match status" value="3"/>
</dbReference>
<dbReference type="GO" id="GO:0008270">
    <property type="term" value="F:zinc ion binding"/>
    <property type="evidence" value="ECO:0007669"/>
    <property type="project" value="UniProtKB-KW"/>
</dbReference>
<evidence type="ECO:0000256" key="2">
    <source>
        <dbReference type="ARBA" id="ARBA00022737"/>
    </source>
</evidence>
<dbReference type="InterPro" id="IPR015943">
    <property type="entry name" value="WD40/YVTN_repeat-like_dom_sf"/>
</dbReference>
<dbReference type="PRINTS" id="PR00320">
    <property type="entry name" value="GPROTEINBRPT"/>
</dbReference>
<evidence type="ECO:0000256" key="1">
    <source>
        <dbReference type="ARBA" id="ARBA00022574"/>
    </source>
</evidence>
<feature type="repeat" description="WD" evidence="3">
    <location>
        <begin position="338"/>
        <end position="367"/>
    </location>
</feature>
<dbReference type="InterPro" id="IPR000571">
    <property type="entry name" value="Znf_CCCH"/>
</dbReference>
<keyword evidence="4" id="KW-0863">Zinc-finger</keyword>
<evidence type="ECO:0000313" key="7">
    <source>
        <dbReference type="EMBL" id="CAI9262375.1"/>
    </source>
</evidence>
<feature type="region of interest" description="Disordered" evidence="5">
    <location>
        <begin position="100"/>
        <end position="126"/>
    </location>
</feature>
<feature type="repeat" description="WD" evidence="3">
    <location>
        <begin position="175"/>
        <end position="216"/>
    </location>
</feature>
<dbReference type="PROSITE" id="PS50103">
    <property type="entry name" value="ZF_C3H1"/>
    <property type="match status" value="1"/>
</dbReference>
<organism evidence="7 8">
    <name type="scientific">Lactuca saligna</name>
    <name type="common">Willowleaf lettuce</name>
    <dbReference type="NCBI Taxonomy" id="75948"/>
    <lineage>
        <taxon>Eukaryota</taxon>
        <taxon>Viridiplantae</taxon>
        <taxon>Streptophyta</taxon>
        <taxon>Embryophyta</taxon>
        <taxon>Tracheophyta</taxon>
        <taxon>Spermatophyta</taxon>
        <taxon>Magnoliopsida</taxon>
        <taxon>eudicotyledons</taxon>
        <taxon>Gunneridae</taxon>
        <taxon>Pentapetalae</taxon>
        <taxon>asterids</taxon>
        <taxon>campanulids</taxon>
        <taxon>Asterales</taxon>
        <taxon>Asteraceae</taxon>
        <taxon>Cichorioideae</taxon>
        <taxon>Cichorieae</taxon>
        <taxon>Lactucinae</taxon>
        <taxon>Lactuca</taxon>
    </lineage>
</organism>
<dbReference type="PANTHER" id="PTHR44489">
    <property type="match status" value="1"/>
</dbReference>
<dbReference type="InterPro" id="IPR036322">
    <property type="entry name" value="WD40_repeat_dom_sf"/>
</dbReference>
<evidence type="ECO:0000256" key="5">
    <source>
        <dbReference type="SAM" id="MobiDB-lite"/>
    </source>
</evidence>
<keyword evidence="1 3" id="KW-0853">WD repeat</keyword>
<gene>
    <name evidence="7" type="ORF">LSALG_LOCUS3117</name>
</gene>
<keyword evidence="2" id="KW-0677">Repeat</keyword>
<dbReference type="SUPFAM" id="SSF50978">
    <property type="entry name" value="WD40 repeat-like"/>
    <property type="match status" value="1"/>
</dbReference>
<feature type="domain" description="C3H1-type" evidence="6">
    <location>
        <begin position="63"/>
        <end position="89"/>
    </location>
</feature>
<keyword evidence="8" id="KW-1185">Reference proteome</keyword>
<dbReference type="InterPro" id="IPR001680">
    <property type="entry name" value="WD40_rpt"/>
</dbReference>
<evidence type="ECO:0000313" key="8">
    <source>
        <dbReference type="Proteomes" id="UP001177003"/>
    </source>
</evidence>
<name>A0AA35VAE8_LACSI</name>
<evidence type="ECO:0000256" key="3">
    <source>
        <dbReference type="PROSITE-ProRule" id="PRU00221"/>
    </source>
</evidence>
<dbReference type="PANTHER" id="PTHR44489:SF16">
    <property type="entry name" value="ANAPHASE-PROMOTING COMPLEX SUBUNIT 4 WD40 DOMAIN-CONTAINING PROTEIN"/>
    <property type="match status" value="1"/>
</dbReference>
<dbReference type="SMART" id="SM00356">
    <property type="entry name" value="ZnF_C3H1"/>
    <property type="match status" value="1"/>
</dbReference>
<dbReference type="InterPro" id="IPR044715">
    <property type="entry name" value="WDR86-like"/>
</dbReference>